<sequence length="89" mass="10187">MALLAIHGHNPVLMEMELRVTNGGRMDFKVMAPMVIRGYNPDSTEMEQLVIYGQRTGLTETVRLEMEHQAKEQSEQAPMEMELTLVLRI</sequence>
<organism evidence="1 2">
    <name type="scientific">Lentibacillus juripiscarius</name>
    <dbReference type="NCBI Taxonomy" id="257446"/>
    <lineage>
        <taxon>Bacteria</taxon>
        <taxon>Bacillati</taxon>
        <taxon>Bacillota</taxon>
        <taxon>Bacilli</taxon>
        <taxon>Bacillales</taxon>
        <taxon>Bacillaceae</taxon>
        <taxon>Lentibacillus</taxon>
    </lineage>
</organism>
<dbReference type="EMBL" id="JBHUNA010000013">
    <property type="protein sequence ID" value="MFD2760673.1"/>
    <property type="molecule type" value="Genomic_DNA"/>
</dbReference>
<protein>
    <submittedName>
        <fullName evidence="1">Uncharacterized protein</fullName>
    </submittedName>
</protein>
<keyword evidence="2" id="KW-1185">Reference proteome</keyword>
<evidence type="ECO:0000313" key="1">
    <source>
        <dbReference type="EMBL" id="MFD2760673.1"/>
    </source>
</evidence>
<comment type="caution">
    <text evidence="1">The sequence shown here is derived from an EMBL/GenBank/DDBJ whole genome shotgun (WGS) entry which is preliminary data.</text>
</comment>
<name>A0ABW5V3U2_9BACI</name>
<proteinExistence type="predicted"/>
<dbReference type="RefSeq" id="WP_382392405.1">
    <property type="nucleotide sequence ID" value="NZ_JBHUNA010000013.1"/>
</dbReference>
<reference evidence="2" key="1">
    <citation type="journal article" date="2019" name="Int. J. Syst. Evol. Microbiol.">
        <title>The Global Catalogue of Microorganisms (GCM) 10K type strain sequencing project: providing services to taxonomists for standard genome sequencing and annotation.</title>
        <authorList>
            <consortium name="The Broad Institute Genomics Platform"/>
            <consortium name="The Broad Institute Genome Sequencing Center for Infectious Disease"/>
            <person name="Wu L."/>
            <person name="Ma J."/>
        </authorList>
    </citation>
    <scope>NUCLEOTIDE SEQUENCE [LARGE SCALE GENOMIC DNA]</scope>
    <source>
        <strain evidence="2">TISTR 1535</strain>
    </source>
</reference>
<accession>A0ABW5V3U2</accession>
<gene>
    <name evidence="1" type="ORF">ACFSUO_06750</name>
</gene>
<evidence type="ECO:0000313" key="2">
    <source>
        <dbReference type="Proteomes" id="UP001597502"/>
    </source>
</evidence>
<dbReference type="Proteomes" id="UP001597502">
    <property type="component" value="Unassembled WGS sequence"/>
</dbReference>